<evidence type="ECO:0000313" key="11">
    <source>
        <dbReference type="EMBL" id="MST84513.1"/>
    </source>
</evidence>
<sequence>MKLENKEFGFDNFAAEMAKLKNDKHFDYLVTIIGEDFGPEEGLGCIYILENTDSHERVSVKQIAKKVGETDYVIPSVLKLWHDADLLEREVYDFFGIKFLGHPDMRRLFMRSDFQGWPLRKDFDMSPEKNQFPMTDEPETDWTSEWNLNDCGDLVETKHRLLDDDDFVINFGPNHPSTHGVLRLRTVVDGETIKHIYPHLGYIHRGMEKMMESMTYPQTLALTDRLNYLCAMHHRHALVGVIEEAMGIELSDRIRYIRTIMDELQRIDNHLLFLGTCAQDLSALTAFLYCMRDREHVLNVMEETTGGRLIQNYYRIGGLQADIDPHFVENTKTLCKYLRPFVQEYLDVFGDNVITHQRLEGVGYMNLEDCINYGVTGPAGRAAGWKNDVRKNHPYDLYDKVNFEQILGKNCDSMDRYMIHINEIYQSLNIIEQLIDNIPEGDFYIKQKPIIKVPEGQWWFSVEGGAGEFGVYLDSRGDKSPYRVKMRPMGLTLAGAFDKMLRGEKIADLIATGASIDFVIPDLDR</sequence>
<evidence type="ECO:0000256" key="1">
    <source>
        <dbReference type="ARBA" id="ARBA00004417"/>
    </source>
</evidence>
<evidence type="ECO:0000313" key="12">
    <source>
        <dbReference type="Proteomes" id="UP000438914"/>
    </source>
</evidence>
<dbReference type="PANTHER" id="PTHR11993">
    <property type="entry name" value="NADH-UBIQUINONE OXIDOREDUCTASE 49 KDA SUBUNIT"/>
    <property type="match status" value="1"/>
</dbReference>
<evidence type="ECO:0000256" key="4">
    <source>
        <dbReference type="ARBA" id="ARBA00023027"/>
    </source>
</evidence>
<evidence type="ECO:0000256" key="6">
    <source>
        <dbReference type="ARBA" id="ARBA00023268"/>
    </source>
</evidence>
<dbReference type="Gene3D" id="1.10.645.10">
    <property type="entry name" value="Cytochrome-c3 Hydrogenase, chain B"/>
    <property type="match status" value="1"/>
</dbReference>
<evidence type="ECO:0000256" key="3">
    <source>
        <dbReference type="ARBA" id="ARBA00022475"/>
    </source>
</evidence>
<dbReference type="RefSeq" id="WP_154534100.1">
    <property type="nucleotide sequence ID" value="NZ_VUNG01000016.1"/>
</dbReference>
<comment type="catalytic activity">
    <reaction evidence="8">
        <text>a quinone + NADH + 5 H(+)(in) = a quinol + NAD(+) + 4 H(+)(out)</text>
        <dbReference type="Rhea" id="RHEA:57888"/>
        <dbReference type="ChEBI" id="CHEBI:15378"/>
        <dbReference type="ChEBI" id="CHEBI:24646"/>
        <dbReference type="ChEBI" id="CHEBI:57540"/>
        <dbReference type="ChEBI" id="CHEBI:57945"/>
        <dbReference type="ChEBI" id="CHEBI:132124"/>
    </reaction>
</comment>
<dbReference type="GO" id="GO:0016651">
    <property type="term" value="F:oxidoreductase activity, acting on NAD(P)H"/>
    <property type="evidence" value="ECO:0007669"/>
    <property type="project" value="InterPro"/>
</dbReference>
<evidence type="ECO:0000259" key="9">
    <source>
        <dbReference type="Pfam" id="PF00329"/>
    </source>
</evidence>
<keyword evidence="6" id="KW-0511">Multifunctional enzyme</keyword>
<reference evidence="11 12" key="1">
    <citation type="submission" date="2019-08" db="EMBL/GenBank/DDBJ databases">
        <title>In-depth cultivation of the pig gut microbiome towards novel bacterial diversity and tailored functional studies.</title>
        <authorList>
            <person name="Wylensek D."/>
            <person name="Hitch T.C.A."/>
            <person name="Clavel T."/>
        </authorList>
    </citation>
    <scope>NUCLEOTIDE SEQUENCE [LARGE SCALE GENOMIC DNA]</scope>
    <source>
        <strain evidence="11 12">LKV-178-WT-2A</strain>
    </source>
</reference>
<keyword evidence="12" id="KW-1185">Reference proteome</keyword>
<dbReference type="AlphaFoldDB" id="A0A7K0KF07"/>
<accession>A0A7K0KF07</accession>
<evidence type="ECO:0000256" key="5">
    <source>
        <dbReference type="ARBA" id="ARBA00023136"/>
    </source>
</evidence>
<dbReference type="GO" id="GO:0048038">
    <property type="term" value="F:quinone binding"/>
    <property type="evidence" value="ECO:0007669"/>
    <property type="project" value="InterPro"/>
</dbReference>
<comment type="subunit">
    <text evidence="7">NDH-1 is composed of 13 different subunits. Subunits NuoB, CD, E, F, and G constitute the peripheral sector of the complex.</text>
</comment>
<dbReference type="InterPro" id="IPR037232">
    <property type="entry name" value="NADH_quin_OxRdtase_su_C/D-like"/>
</dbReference>
<dbReference type="Gene3D" id="3.30.460.80">
    <property type="entry name" value="NADH:ubiquinone oxidoreductase, 30kDa subunit"/>
    <property type="match status" value="1"/>
</dbReference>
<dbReference type="SUPFAM" id="SSF56762">
    <property type="entry name" value="HydB/Nqo4-like"/>
    <property type="match status" value="1"/>
</dbReference>
<comment type="subcellular location">
    <subcellularLocation>
        <location evidence="1">Cell inner membrane</location>
        <topology evidence="1">Peripheral membrane protein</topology>
    </subcellularLocation>
</comment>
<dbReference type="EMBL" id="VUNG01000016">
    <property type="protein sequence ID" value="MST84513.1"/>
    <property type="molecule type" value="Genomic_DNA"/>
</dbReference>
<keyword evidence="5" id="KW-0472">Membrane</keyword>
<dbReference type="GO" id="GO:0051287">
    <property type="term" value="F:NAD binding"/>
    <property type="evidence" value="ECO:0007669"/>
    <property type="project" value="InterPro"/>
</dbReference>
<dbReference type="GO" id="GO:0008137">
    <property type="term" value="F:NADH dehydrogenase (ubiquinone) activity"/>
    <property type="evidence" value="ECO:0007669"/>
    <property type="project" value="InterPro"/>
</dbReference>
<evidence type="ECO:0000256" key="2">
    <source>
        <dbReference type="ARBA" id="ARBA00010019"/>
    </source>
</evidence>
<dbReference type="Proteomes" id="UP000438914">
    <property type="component" value="Unassembled WGS sequence"/>
</dbReference>
<comment type="caution">
    <text evidence="11">The sequence shown here is derived from an EMBL/GenBank/DDBJ whole genome shotgun (WGS) entry which is preliminary data.</text>
</comment>
<feature type="domain" description="NADH-quinone oxidoreductase subunit D" evidence="10">
    <location>
        <begin position="451"/>
        <end position="525"/>
    </location>
</feature>
<name>A0A7K0KF07_9BACT</name>
<protein>
    <submittedName>
        <fullName evidence="11">NADH-quinone oxidoreductase subunit C</fullName>
    </submittedName>
</protein>
<dbReference type="InterPro" id="IPR001135">
    <property type="entry name" value="NADH_Q_OxRdtase_suD"/>
</dbReference>
<feature type="domain" description="NADH-quinone oxidoreductase subunit D" evidence="10">
    <location>
        <begin position="280"/>
        <end position="449"/>
    </location>
</feature>
<proteinExistence type="inferred from homology"/>
<gene>
    <name evidence="11" type="ORF">FYJ73_07490</name>
</gene>
<dbReference type="SUPFAM" id="SSF143243">
    <property type="entry name" value="Nqo5-like"/>
    <property type="match status" value="1"/>
</dbReference>
<dbReference type="InterPro" id="IPR022885">
    <property type="entry name" value="NDH1_su_D/H"/>
</dbReference>
<dbReference type="InterPro" id="IPR029014">
    <property type="entry name" value="NiFe-Hase_large"/>
</dbReference>
<evidence type="ECO:0000256" key="7">
    <source>
        <dbReference type="ARBA" id="ARBA00038617"/>
    </source>
</evidence>
<evidence type="ECO:0000259" key="10">
    <source>
        <dbReference type="Pfam" id="PF00346"/>
    </source>
</evidence>
<dbReference type="Pfam" id="PF00329">
    <property type="entry name" value="Complex1_30kDa"/>
    <property type="match status" value="1"/>
</dbReference>
<dbReference type="PANTHER" id="PTHR11993:SF10">
    <property type="entry name" value="NADH DEHYDROGENASE [UBIQUINONE] IRON-SULFUR PROTEIN 2, MITOCHONDRIAL"/>
    <property type="match status" value="1"/>
</dbReference>
<dbReference type="InterPro" id="IPR001268">
    <property type="entry name" value="NADH_UbQ_OxRdtase_30kDa_su"/>
</dbReference>
<keyword evidence="3" id="KW-1003">Cell membrane</keyword>
<organism evidence="11 12">
    <name type="scientific">Hallella mizrahii</name>
    <dbReference type="NCBI Taxonomy" id="2606637"/>
    <lineage>
        <taxon>Bacteria</taxon>
        <taxon>Pseudomonadati</taxon>
        <taxon>Bacteroidota</taxon>
        <taxon>Bacteroidia</taxon>
        <taxon>Bacteroidales</taxon>
        <taxon>Prevotellaceae</taxon>
        <taxon>Hallella</taxon>
    </lineage>
</organism>
<keyword evidence="4" id="KW-0520">NAD</keyword>
<dbReference type="GO" id="GO:0005886">
    <property type="term" value="C:plasma membrane"/>
    <property type="evidence" value="ECO:0007669"/>
    <property type="project" value="UniProtKB-SubCell"/>
</dbReference>
<comment type="similarity">
    <text evidence="2">In the C-terminal section; belongs to the complex I 49 kDa subunit family.</text>
</comment>
<feature type="domain" description="NADH:ubiquinone oxidoreductase 30kDa subunit" evidence="9">
    <location>
        <begin position="15"/>
        <end position="127"/>
    </location>
</feature>
<dbReference type="Pfam" id="PF00346">
    <property type="entry name" value="Complex1_49kDa"/>
    <property type="match status" value="2"/>
</dbReference>
<evidence type="ECO:0000256" key="8">
    <source>
        <dbReference type="ARBA" id="ARBA00047712"/>
    </source>
</evidence>